<dbReference type="InterPro" id="IPR015421">
    <property type="entry name" value="PyrdxlP-dep_Trfase_major"/>
</dbReference>
<proteinExistence type="inferred from homology"/>
<dbReference type="InterPro" id="IPR004839">
    <property type="entry name" value="Aminotransferase_I/II_large"/>
</dbReference>
<dbReference type="GO" id="GO:0003700">
    <property type="term" value="F:DNA-binding transcription factor activity"/>
    <property type="evidence" value="ECO:0007669"/>
    <property type="project" value="InterPro"/>
</dbReference>
<comment type="similarity">
    <text evidence="1">In the C-terminal section; belongs to the class-I pyridoxal-phosphate-dependent aminotransferase family.</text>
</comment>
<keyword evidence="3" id="KW-0805">Transcription regulation</keyword>
<dbReference type="SMART" id="SM00345">
    <property type="entry name" value="HTH_GNTR"/>
    <property type="match status" value="1"/>
</dbReference>
<keyword evidence="8" id="KW-1185">Reference proteome</keyword>
<dbReference type="InterPro" id="IPR051446">
    <property type="entry name" value="HTH_trans_reg/aminotransferase"/>
</dbReference>
<name>A0A516H0R7_9PROT</name>
<dbReference type="SUPFAM" id="SSF53383">
    <property type="entry name" value="PLP-dependent transferases"/>
    <property type="match status" value="1"/>
</dbReference>
<keyword evidence="2" id="KW-0663">Pyridoxal phosphate</keyword>
<keyword evidence="4" id="KW-0238">DNA-binding</keyword>
<gene>
    <name evidence="7" type="ORF">FNB15_08920</name>
</gene>
<keyword evidence="5" id="KW-0804">Transcription</keyword>
<dbReference type="PANTHER" id="PTHR46577:SF2">
    <property type="entry name" value="TRANSCRIPTIONAL REGULATORY PROTEIN"/>
    <property type="match status" value="1"/>
</dbReference>
<evidence type="ECO:0000313" key="8">
    <source>
        <dbReference type="Proteomes" id="UP000317496"/>
    </source>
</evidence>
<dbReference type="InterPro" id="IPR036388">
    <property type="entry name" value="WH-like_DNA-bd_sf"/>
</dbReference>
<dbReference type="OrthoDB" id="9802328at2"/>
<dbReference type="InterPro" id="IPR015424">
    <property type="entry name" value="PyrdxlP-dep_Trfase"/>
</dbReference>
<dbReference type="PROSITE" id="PS50949">
    <property type="entry name" value="HTH_GNTR"/>
    <property type="match status" value="1"/>
</dbReference>
<dbReference type="Pfam" id="PF00155">
    <property type="entry name" value="Aminotran_1_2"/>
    <property type="match status" value="1"/>
</dbReference>
<dbReference type="InterPro" id="IPR036390">
    <property type="entry name" value="WH_DNA-bd_sf"/>
</dbReference>
<keyword evidence="7" id="KW-0032">Aminotransferase</keyword>
<dbReference type="CDD" id="cd00609">
    <property type="entry name" value="AAT_like"/>
    <property type="match status" value="1"/>
</dbReference>
<dbReference type="GO" id="GO:0003677">
    <property type="term" value="F:DNA binding"/>
    <property type="evidence" value="ECO:0007669"/>
    <property type="project" value="UniProtKB-KW"/>
</dbReference>
<dbReference type="PANTHER" id="PTHR46577">
    <property type="entry name" value="HTH-TYPE TRANSCRIPTIONAL REGULATORY PROTEIN GABR"/>
    <property type="match status" value="1"/>
</dbReference>
<dbReference type="GO" id="GO:0030170">
    <property type="term" value="F:pyridoxal phosphate binding"/>
    <property type="evidence" value="ECO:0007669"/>
    <property type="project" value="InterPro"/>
</dbReference>
<reference evidence="7 8" key="1">
    <citation type="submission" date="2019-07" db="EMBL/GenBank/DDBJ databases">
        <title>Genome sequencing for Ferrovibrio sp. K5.</title>
        <authorList>
            <person name="Park S.-J."/>
        </authorList>
    </citation>
    <scope>NUCLEOTIDE SEQUENCE [LARGE SCALE GENOMIC DNA]</scope>
    <source>
        <strain evidence="7 8">K5</strain>
    </source>
</reference>
<evidence type="ECO:0000256" key="4">
    <source>
        <dbReference type="ARBA" id="ARBA00023125"/>
    </source>
</evidence>
<sequence>MRISRAEQIARNIAQQVEQGHLTPGARLGSVRQAAAEFGVSKNTMVEAYDRLVAQGYLEPKRGSGFYVARPRPRTSSAIRPAHVSEAIDLVSLLREQLNQHYAVRVGDGRPPATWMEASELGRHLRLSTRGGERVEHGYGAPQGYEPLREMIAGRLIERSIHVTAEQILLTFGANHALDLIVRHFIEPGEAVLVDSPGYYPLFGKLRLARANVIGVRRTADGPDPEDLEAKAAQYRPRLFFTQTLAHNPTGTSMTPAAMHRLLQQAERLGMILVEDDPFADLLPPITPRLATLDRLERVIYVGTFSKTLSASLRTGYIAASPALIRSLTDVKMLTVVNSSGYVERLIHELMADGHYRHHLSRLRDRVARASSRAMAELSAIGIDGFNPPAGGYYMWCPLPASCDDVELARLAAERGIFLAPSSIFTLDRATHVSALRVNIAYADDPAFLGFMAEHCRPV</sequence>
<dbReference type="Proteomes" id="UP000317496">
    <property type="component" value="Chromosome"/>
</dbReference>
<dbReference type="Gene3D" id="3.40.640.10">
    <property type="entry name" value="Type I PLP-dependent aspartate aminotransferase-like (Major domain)"/>
    <property type="match status" value="1"/>
</dbReference>
<dbReference type="GO" id="GO:0008483">
    <property type="term" value="F:transaminase activity"/>
    <property type="evidence" value="ECO:0007669"/>
    <property type="project" value="UniProtKB-KW"/>
</dbReference>
<dbReference type="AlphaFoldDB" id="A0A516H0R7"/>
<dbReference type="EMBL" id="CP041636">
    <property type="protein sequence ID" value="QDO97379.1"/>
    <property type="molecule type" value="Genomic_DNA"/>
</dbReference>
<evidence type="ECO:0000256" key="5">
    <source>
        <dbReference type="ARBA" id="ARBA00023163"/>
    </source>
</evidence>
<dbReference type="SUPFAM" id="SSF46785">
    <property type="entry name" value="Winged helix' DNA-binding domain"/>
    <property type="match status" value="1"/>
</dbReference>
<dbReference type="InterPro" id="IPR000524">
    <property type="entry name" value="Tscrpt_reg_HTH_GntR"/>
</dbReference>
<protein>
    <submittedName>
        <fullName evidence="7">PLP-dependent aminotransferase family protein</fullName>
    </submittedName>
</protein>
<dbReference type="KEGG" id="fer:FNB15_08920"/>
<organism evidence="7 8">
    <name type="scientific">Ferrovibrio terrae</name>
    <dbReference type="NCBI Taxonomy" id="2594003"/>
    <lineage>
        <taxon>Bacteria</taxon>
        <taxon>Pseudomonadati</taxon>
        <taxon>Pseudomonadota</taxon>
        <taxon>Alphaproteobacteria</taxon>
        <taxon>Rhodospirillales</taxon>
        <taxon>Rhodospirillaceae</taxon>
        <taxon>Ferrovibrio</taxon>
    </lineage>
</organism>
<dbReference type="RefSeq" id="WP_144068360.1">
    <property type="nucleotide sequence ID" value="NZ_CP041636.1"/>
</dbReference>
<evidence type="ECO:0000256" key="1">
    <source>
        <dbReference type="ARBA" id="ARBA00005384"/>
    </source>
</evidence>
<evidence type="ECO:0000256" key="2">
    <source>
        <dbReference type="ARBA" id="ARBA00022898"/>
    </source>
</evidence>
<evidence type="ECO:0000313" key="7">
    <source>
        <dbReference type="EMBL" id="QDO97379.1"/>
    </source>
</evidence>
<evidence type="ECO:0000259" key="6">
    <source>
        <dbReference type="PROSITE" id="PS50949"/>
    </source>
</evidence>
<feature type="domain" description="HTH gntR-type" evidence="6">
    <location>
        <begin position="3"/>
        <end position="71"/>
    </location>
</feature>
<keyword evidence="7" id="KW-0808">Transferase</keyword>
<evidence type="ECO:0000256" key="3">
    <source>
        <dbReference type="ARBA" id="ARBA00023015"/>
    </source>
</evidence>
<dbReference type="CDD" id="cd07377">
    <property type="entry name" value="WHTH_GntR"/>
    <property type="match status" value="1"/>
</dbReference>
<dbReference type="Gene3D" id="1.10.10.10">
    <property type="entry name" value="Winged helix-like DNA-binding domain superfamily/Winged helix DNA-binding domain"/>
    <property type="match status" value="1"/>
</dbReference>
<dbReference type="Pfam" id="PF00392">
    <property type="entry name" value="GntR"/>
    <property type="match status" value="1"/>
</dbReference>
<accession>A0A516H0R7</accession>